<dbReference type="FunFam" id="1.10.10.10:FF:000214">
    <property type="entry name" value="Methylated-DNA--protein-cysteine methyltransferase"/>
    <property type="match status" value="1"/>
</dbReference>
<comment type="similarity">
    <text evidence="2 9">Belongs to the MGMT family.</text>
</comment>
<dbReference type="CDD" id="cd06445">
    <property type="entry name" value="ATase"/>
    <property type="match status" value="1"/>
</dbReference>
<dbReference type="InterPro" id="IPR036217">
    <property type="entry name" value="MethylDNA_cys_MeTrfase_DNAb"/>
</dbReference>
<evidence type="ECO:0000256" key="2">
    <source>
        <dbReference type="ARBA" id="ARBA00008711"/>
    </source>
</evidence>
<dbReference type="GO" id="GO:0005737">
    <property type="term" value="C:cytoplasm"/>
    <property type="evidence" value="ECO:0007669"/>
    <property type="project" value="UniProtKB-SubCell"/>
</dbReference>
<evidence type="ECO:0000259" key="11">
    <source>
        <dbReference type="Pfam" id="PF02870"/>
    </source>
</evidence>
<dbReference type="OrthoDB" id="9802228at2"/>
<feature type="active site" description="Nucleophile; methyl group acceptor" evidence="9">
    <location>
        <position position="125"/>
    </location>
</feature>
<evidence type="ECO:0000313" key="12">
    <source>
        <dbReference type="EMBL" id="VVO25389.1"/>
    </source>
</evidence>
<comment type="function">
    <text evidence="9">Involved in the cellular defense against the biological effects of O6-methylguanine (O6-MeG) and O4-methylthymine (O4-MeT) in DNA. Repairs the methylated nucleobase in DNA by stoichiometrically transferring the methyl group to a cysteine residue in the enzyme. This is a suicide reaction: the enzyme is irreversibly inactivated.</text>
</comment>
<evidence type="ECO:0000259" key="10">
    <source>
        <dbReference type="Pfam" id="PF01035"/>
    </source>
</evidence>
<dbReference type="GO" id="GO:0006307">
    <property type="term" value="P:DNA alkylation repair"/>
    <property type="evidence" value="ECO:0007669"/>
    <property type="project" value="UniProtKB-UniRule"/>
</dbReference>
<dbReference type="InterPro" id="IPR036631">
    <property type="entry name" value="MGMT_N_sf"/>
</dbReference>
<protein>
    <recommendedName>
        <fullName evidence="9">Methylated-DNA--protein-cysteine methyltransferase</fullName>
        <ecNumber evidence="9">2.1.1.63</ecNumber>
    </recommendedName>
    <alternativeName>
        <fullName evidence="9">6-O-methylguanine-DNA methyltransferase</fullName>
        <shortName evidence="9">MGMT</shortName>
    </alternativeName>
    <alternativeName>
        <fullName evidence="9">O-6-methylguanine-DNA-alkyltransferase</fullName>
    </alternativeName>
</protein>
<comment type="catalytic activity">
    <reaction evidence="1 9">
        <text>a 4-O-methyl-thymidine in DNA + L-cysteinyl-[protein] = a thymidine in DNA + S-methyl-L-cysteinyl-[protein]</text>
        <dbReference type="Rhea" id="RHEA:53428"/>
        <dbReference type="Rhea" id="RHEA-COMP:10131"/>
        <dbReference type="Rhea" id="RHEA-COMP:10132"/>
        <dbReference type="Rhea" id="RHEA-COMP:13555"/>
        <dbReference type="Rhea" id="RHEA-COMP:13556"/>
        <dbReference type="ChEBI" id="CHEBI:29950"/>
        <dbReference type="ChEBI" id="CHEBI:82612"/>
        <dbReference type="ChEBI" id="CHEBI:137386"/>
        <dbReference type="ChEBI" id="CHEBI:137387"/>
        <dbReference type="EC" id="2.1.1.63"/>
    </reaction>
</comment>
<evidence type="ECO:0000256" key="8">
    <source>
        <dbReference type="ARBA" id="ARBA00049348"/>
    </source>
</evidence>
<dbReference type="GO" id="GO:0003908">
    <property type="term" value="F:methylated-DNA-[protein]-cysteine S-methyltransferase activity"/>
    <property type="evidence" value="ECO:0007669"/>
    <property type="project" value="UniProtKB-UniRule"/>
</dbReference>
<comment type="subcellular location">
    <subcellularLocation>
        <location evidence="9">Cytoplasm</location>
    </subcellularLocation>
</comment>
<dbReference type="InterPro" id="IPR023546">
    <property type="entry name" value="MGMT"/>
</dbReference>
<dbReference type="AlphaFoldDB" id="A0A5E7EFB7"/>
<dbReference type="SUPFAM" id="SSF46767">
    <property type="entry name" value="Methylated DNA-protein cysteine methyltransferase, C-terminal domain"/>
    <property type="match status" value="1"/>
</dbReference>
<dbReference type="EC" id="2.1.1.63" evidence="9"/>
<evidence type="ECO:0000256" key="6">
    <source>
        <dbReference type="ARBA" id="ARBA00022763"/>
    </source>
</evidence>
<comment type="catalytic activity">
    <reaction evidence="8 9">
        <text>a 6-O-methyl-2'-deoxyguanosine in DNA + L-cysteinyl-[protein] = S-methyl-L-cysteinyl-[protein] + a 2'-deoxyguanosine in DNA</text>
        <dbReference type="Rhea" id="RHEA:24000"/>
        <dbReference type="Rhea" id="RHEA-COMP:10131"/>
        <dbReference type="Rhea" id="RHEA-COMP:10132"/>
        <dbReference type="Rhea" id="RHEA-COMP:11367"/>
        <dbReference type="Rhea" id="RHEA-COMP:11368"/>
        <dbReference type="ChEBI" id="CHEBI:29950"/>
        <dbReference type="ChEBI" id="CHEBI:82612"/>
        <dbReference type="ChEBI" id="CHEBI:85445"/>
        <dbReference type="ChEBI" id="CHEBI:85448"/>
        <dbReference type="EC" id="2.1.1.63"/>
    </reaction>
</comment>
<dbReference type="SUPFAM" id="SSF53155">
    <property type="entry name" value="Methylated DNA-protein cysteine methyltransferase domain"/>
    <property type="match status" value="1"/>
</dbReference>
<evidence type="ECO:0000256" key="5">
    <source>
        <dbReference type="ARBA" id="ARBA00022679"/>
    </source>
</evidence>
<dbReference type="Pfam" id="PF01035">
    <property type="entry name" value="DNA_binding_1"/>
    <property type="match status" value="1"/>
</dbReference>
<dbReference type="Gene3D" id="1.10.10.10">
    <property type="entry name" value="Winged helix-like DNA-binding domain superfamily/Winged helix DNA-binding domain"/>
    <property type="match status" value="1"/>
</dbReference>
<gene>
    <name evidence="12" type="primary">ogt</name>
    <name evidence="12" type="ORF">PS691_04514</name>
</gene>
<evidence type="ECO:0000256" key="4">
    <source>
        <dbReference type="ARBA" id="ARBA00022603"/>
    </source>
</evidence>
<dbReference type="Pfam" id="PF02870">
    <property type="entry name" value="Methyltransf_1N"/>
    <property type="match status" value="1"/>
</dbReference>
<dbReference type="HAMAP" id="MF_00772">
    <property type="entry name" value="OGT"/>
    <property type="match status" value="1"/>
</dbReference>
<dbReference type="InterPro" id="IPR001497">
    <property type="entry name" value="MethylDNA_cys_MeTrfase_AS"/>
</dbReference>
<keyword evidence="3 9" id="KW-0963">Cytoplasm</keyword>
<evidence type="ECO:0000256" key="7">
    <source>
        <dbReference type="ARBA" id="ARBA00023204"/>
    </source>
</evidence>
<reference evidence="12 13" key="1">
    <citation type="submission" date="2019-09" db="EMBL/GenBank/DDBJ databases">
        <authorList>
            <person name="Chandra G."/>
            <person name="Truman W A."/>
        </authorList>
    </citation>
    <scope>NUCLEOTIDE SEQUENCE [LARGE SCALE GENOMIC DNA]</scope>
    <source>
        <strain evidence="12">PS691</strain>
    </source>
</reference>
<keyword evidence="4 9" id="KW-0489">Methyltransferase</keyword>
<dbReference type="Proteomes" id="UP000337909">
    <property type="component" value="Unassembled WGS sequence"/>
</dbReference>
<evidence type="ECO:0000313" key="13">
    <source>
        <dbReference type="Proteomes" id="UP000337909"/>
    </source>
</evidence>
<sequence length="157" mass="17545">MFYRYLPSPIGPLLLAGDEQGLRQLYMDNHPYWTPPPQWIEAGNQLDTVCRQLDEYFEGKRECFDVPLAPQGTAFQQRVWQALLEIPFGHTWSYARLAEHIGNPKAVRAVGTANGANPISIIIPCHRVIGSNGTLTGYGGGLERKQALLQLEGAWLI</sequence>
<evidence type="ECO:0000256" key="1">
    <source>
        <dbReference type="ARBA" id="ARBA00001286"/>
    </source>
</evidence>
<dbReference type="Gene3D" id="3.30.160.70">
    <property type="entry name" value="Methylated DNA-protein cysteine methyltransferase domain"/>
    <property type="match status" value="1"/>
</dbReference>
<dbReference type="InterPro" id="IPR008332">
    <property type="entry name" value="MethylG_MeTrfase_N"/>
</dbReference>
<feature type="domain" description="Methylguanine DNA methyltransferase ribonuclease-like" evidence="11">
    <location>
        <begin position="1"/>
        <end position="70"/>
    </location>
</feature>
<feature type="domain" description="Methylated-DNA-[protein]-cysteine S-methyltransferase DNA binding" evidence="10">
    <location>
        <begin position="74"/>
        <end position="154"/>
    </location>
</feature>
<evidence type="ECO:0000256" key="3">
    <source>
        <dbReference type="ARBA" id="ARBA00022490"/>
    </source>
</evidence>
<dbReference type="GO" id="GO:0032259">
    <property type="term" value="P:methylation"/>
    <property type="evidence" value="ECO:0007669"/>
    <property type="project" value="UniProtKB-KW"/>
</dbReference>
<dbReference type="NCBIfam" id="TIGR00589">
    <property type="entry name" value="ogt"/>
    <property type="match status" value="1"/>
</dbReference>
<keyword evidence="5 9" id="KW-0808">Transferase</keyword>
<comment type="miscellaneous">
    <text evidence="9">This enzyme catalyzes only one turnover and therefore is not strictly catalytic. According to one definition, an enzyme is a biocatalyst that acts repeatedly and over many reaction cycles.</text>
</comment>
<keyword evidence="7 9" id="KW-0234">DNA repair</keyword>
<dbReference type="RefSeq" id="WP_150644356.1">
    <property type="nucleotide sequence ID" value="NZ_CABVHQ010000057.1"/>
</dbReference>
<dbReference type="InterPro" id="IPR036388">
    <property type="entry name" value="WH-like_DNA-bd_sf"/>
</dbReference>
<dbReference type="PANTHER" id="PTHR10815:SF5">
    <property type="entry name" value="METHYLATED-DNA--PROTEIN-CYSTEINE METHYLTRANSFERASE"/>
    <property type="match status" value="1"/>
</dbReference>
<organism evidence="12 13">
    <name type="scientific">Pseudomonas fluorescens</name>
    <dbReference type="NCBI Taxonomy" id="294"/>
    <lineage>
        <taxon>Bacteria</taxon>
        <taxon>Pseudomonadati</taxon>
        <taxon>Pseudomonadota</taxon>
        <taxon>Gammaproteobacteria</taxon>
        <taxon>Pseudomonadales</taxon>
        <taxon>Pseudomonadaceae</taxon>
        <taxon>Pseudomonas</taxon>
    </lineage>
</organism>
<dbReference type="PROSITE" id="PS00374">
    <property type="entry name" value="MGMT"/>
    <property type="match status" value="1"/>
</dbReference>
<name>A0A5E7EFB7_PSEFL</name>
<evidence type="ECO:0000256" key="9">
    <source>
        <dbReference type="HAMAP-Rule" id="MF_00772"/>
    </source>
</evidence>
<dbReference type="InterPro" id="IPR014048">
    <property type="entry name" value="MethylDNA_cys_MeTrfase_DNA-bd"/>
</dbReference>
<accession>A0A5E7EFB7</accession>
<proteinExistence type="inferred from homology"/>
<keyword evidence="6 9" id="KW-0227">DNA damage</keyword>
<dbReference type="PANTHER" id="PTHR10815">
    <property type="entry name" value="METHYLATED-DNA--PROTEIN-CYSTEINE METHYLTRANSFERASE"/>
    <property type="match status" value="1"/>
</dbReference>
<dbReference type="EMBL" id="CABVHQ010000057">
    <property type="protein sequence ID" value="VVO25389.1"/>
    <property type="molecule type" value="Genomic_DNA"/>
</dbReference>